<dbReference type="InterPro" id="IPR036914">
    <property type="entry name" value="MGS-like_dom_sf"/>
</dbReference>
<dbReference type="EMBL" id="RCML01001253">
    <property type="protein sequence ID" value="KAG2964086.1"/>
    <property type="molecule type" value="Genomic_DNA"/>
</dbReference>
<sequence>MDNEANKQKPTSSRPWTPATRSTAVIDYISSGKIELVTNLSEGTYREELTSEYNIHHAAVAFGVSLINNIKCALLFAQKVRKVEI</sequence>
<comment type="caution">
    <text evidence="2">The sequence shown here is derived from an EMBL/GenBank/DDBJ whole genome shotgun (WGS) entry which is preliminary data.</text>
</comment>
<dbReference type="Proteomes" id="UP000735874">
    <property type="component" value="Unassembled WGS sequence"/>
</dbReference>
<organism evidence="2 6">
    <name type="scientific">Phytophthora cactorum</name>
    <dbReference type="NCBI Taxonomy" id="29920"/>
    <lineage>
        <taxon>Eukaryota</taxon>
        <taxon>Sar</taxon>
        <taxon>Stramenopiles</taxon>
        <taxon>Oomycota</taxon>
        <taxon>Peronosporomycetes</taxon>
        <taxon>Peronosporales</taxon>
        <taxon>Peronosporaceae</taxon>
        <taxon>Phytophthora</taxon>
    </lineage>
</organism>
<reference evidence="2" key="1">
    <citation type="submission" date="2018-10" db="EMBL/GenBank/DDBJ databases">
        <title>Effector identification in a new, highly contiguous assembly of the strawberry crown rot pathogen Phytophthora cactorum.</title>
        <authorList>
            <person name="Armitage A.D."/>
            <person name="Nellist C.F."/>
            <person name="Bates H."/>
            <person name="Vickerstaff R.J."/>
            <person name="Harrison R.J."/>
        </authorList>
    </citation>
    <scope>NUCLEOTIDE SEQUENCE</scope>
    <source>
        <strain evidence="1">15-7</strain>
        <strain evidence="3">4032</strain>
        <strain evidence="2">4040</strain>
        <strain evidence="4">P415</strain>
        <strain evidence="5">P421</strain>
    </source>
</reference>
<name>A0A8T1BC29_9STRA</name>
<evidence type="ECO:0000313" key="4">
    <source>
        <dbReference type="EMBL" id="KAG2964086.1"/>
    </source>
</evidence>
<dbReference type="Proteomes" id="UP000697107">
    <property type="component" value="Unassembled WGS sequence"/>
</dbReference>
<dbReference type="Proteomes" id="UP000760860">
    <property type="component" value="Unassembled WGS sequence"/>
</dbReference>
<evidence type="ECO:0000313" key="2">
    <source>
        <dbReference type="EMBL" id="KAG2899076.1"/>
    </source>
</evidence>
<dbReference type="EMBL" id="RCMI01000669">
    <property type="protein sequence ID" value="KAG2901356.1"/>
    <property type="molecule type" value="Genomic_DNA"/>
</dbReference>
<evidence type="ECO:0000313" key="3">
    <source>
        <dbReference type="EMBL" id="KAG2901356.1"/>
    </source>
</evidence>
<evidence type="ECO:0000313" key="1">
    <source>
        <dbReference type="EMBL" id="KAG2852021.1"/>
    </source>
</evidence>
<gene>
    <name evidence="1" type="ORF">PC113_g15404</name>
    <name evidence="3" type="ORF">PC115_g15897</name>
    <name evidence="2" type="ORF">PC117_g22371</name>
    <name evidence="4" type="ORF">PC118_g20545</name>
    <name evidence="5" type="ORF">PC129_g19791</name>
</gene>
<dbReference type="EMBL" id="RCMV01001313">
    <property type="protein sequence ID" value="KAG3209192.1"/>
    <property type="molecule type" value="Genomic_DNA"/>
</dbReference>
<dbReference type="VEuPathDB" id="FungiDB:PC110_g20053"/>
<proteinExistence type="predicted"/>
<dbReference type="Gene3D" id="3.40.50.1380">
    <property type="entry name" value="Methylglyoxal synthase-like domain"/>
    <property type="match status" value="1"/>
</dbReference>
<dbReference type="EMBL" id="RCMK01001223">
    <property type="protein sequence ID" value="KAG2899076.1"/>
    <property type="molecule type" value="Genomic_DNA"/>
</dbReference>
<accession>A0A8T1BC29</accession>
<dbReference type="Proteomes" id="UP000774804">
    <property type="component" value="Unassembled WGS sequence"/>
</dbReference>
<protein>
    <recommendedName>
        <fullName evidence="7">MGS-like domain-containing protein</fullName>
    </recommendedName>
</protein>
<dbReference type="Proteomes" id="UP000736787">
    <property type="component" value="Unassembled WGS sequence"/>
</dbReference>
<dbReference type="EMBL" id="RCMG01000568">
    <property type="protein sequence ID" value="KAG2852021.1"/>
    <property type="molecule type" value="Genomic_DNA"/>
</dbReference>
<dbReference type="AlphaFoldDB" id="A0A8T1BC29"/>
<evidence type="ECO:0000313" key="5">
    <source>
        <dbReference type="EMBL" id="KAG3209192.1"/>
    </source>
</evidence>
<evidence type="ECO:0000313" key="6">
    <source>
        <dbReference type="Proteomes" id="UP000736787"/>
    </source>
</evidence>
<evidence type="ECO:0008006" key="7">
    <source>
        <dbReference type="Google" id="ProtNLM"/>
    </source>
</evidence>